<keyword evidence="3" id="KW-1185">Reference proteome</keyword>
<accession>A0A2I0KUG3</accession>
<sequence length="98" mass="10911">MRALTRVHIRVRTAWRLHWGTLVGPKCGLSSGLACALLDRTAWESPTSRGCVTNTREKKSPLTILRLEGRGLKRETSQYGPPRPVAGVDQFPRSSRVT</sequence>
<evidence type="ECO:0000256" key="1">
    <source>
        <dbReference type="SAM" id="MobiDB-lite"/>
    </source>
</evidence>
<dbReference type="Proteomes" id="UP000233551">
    <property type="component" value="Unassembled WGS sequence"/>
</dbReference>
<evidence type="ECO:0000313" key="3">
    <source>
        <dbReference type="Proteomes" id="UP000233551"/>
    </source>
</evidence>
<comment type="caution">
    <text evidence="2">The sequence shown here is derived from an EMBL/GenBank/DDBJ whole genome shotgun (WGS) entry which is preliminary data.</text>
</comment>
<reference evidence="2 3" key="1">
    <citation type="submission" date="2017-11" db="EMBL/GenBank/DDBJ databases">
        <title>De-novo sequencing of pomegranate (Punica granatum L.) genome.</title>
        <authorList>
            <person name="Akparov Z."/>
            <person name="Amiraslanov A."/>
            <person name="Hajiyeva S."/>
            <person name="Abbasov M."/>
            <person name="Kaur K."/>
            <person name="Hamwieh A."/>
            <person name="Solovyev V."/>
            <person name="Salamov A."/>
            <person name="Braich B."/>
            <person name="Kosarev P."/>
            <person name="Mahmoud A."/>
            <person name="Hajiyev E."/>
            <person name="Babayeva S."/>
            <person name="Izzatullayeva V."/>
            <person name="Mammadov A."/>
            <person name="Mammadov A."/>
            <person name="Sharifova S."/>
            <person name="Ojaghi J."/>
            <person name="Eynullazada K."/>
            <person name="Bayramov B."/>
            <person name="Abdulazimova A."/>
            <person name="Shahmuradov I."/>
        </authorList>
    </citation>
    <scope>NUCLEOTIDE SEQUENCE [LARGE SCALE GENOMIC DNA]</scope>
    <source>
        <strain evidence="3">cv. AG2017</strain>
        <tissue evidence="2">Leaf</tissue>
    </source>
</reference>
<evidence type="ECO:0000313" key="2">
    <source>
        <dbReference type="EMBL" id="PKI72119.1"/>
    </source>
</evidence>
<feature type="region of interest" description="Disordered" evidence="1">
    <location>
        <begin position="69"/>
        <end position="98"/>
    </location>
</feature>
<gene>
    <name evidence="2" type="ORF">CRG98_007506</name>
</gene>
<proteinExistence type="predicted"/>
<dbReference type="EMBL" id="PGOL01000340">
    <property type="protein sequence ID" value="PKI72119.1"/>
    <property type="molecule type" value="Genomic_DNA"/>
</dbReference>
<name>A0A2I0KUG3_PUNGR</name>
<protein>
    <submittedName>
        <fullName evidence="2">Uncharacterized protein</fullName>
    </submittedName>
</protein>
<dbReference type="AlphaFoldDB" id="A0A2I0KUG3"/>
<organism evidence="2 3">
    <name type="scientific">Punica granatum</name>
    <name type="common">Pomegranate</name>
    <dbReference type="NCBI Taxonomy" id="22663"/>
    <lineage>
        <taxon>Eukaryota</taxon>
        <taxon>Viridiplantae</taxon>
        <taxon>Streptophyta</taxon>
        <taxon>Embryophyta</taxon>
        <taxon>Tracheophyta</taxon>
        <taxon>Spermatophyta</taxon>
        <taxon>Magnoliopsida</taxon>
        <taxon>eudicotyledons</taxon>
        <taxon>Gunneridae</taxon>
        <taxon>Pentapetalae</taxon>
        <taxon>rosids</taxon>
        <taxon>malvids</taxon>
        <taxon>Myrtales</taxon>
        <taxon>Lythraceae</taxon>
        <taxon>Punica</taxon>
    </lineage>
</organism>